<reference evidence="2 3" key="1">
    <citation type="submission" date="2013-02" db="EMBL/GenBank/DDBJ databases">
        <authorList>
            <person name="Fiebig A."/>
            <person name="Goeker M."/>
            <person name="Klenk H.-P.P."/>
        </authorList>
    </citation>
    <scope>NUCLEOTIDE SEQUENCE [LARGE SCALE GENOMIC DNA]</scope>
    <source>
        <strain evidence="2 3">DSM 19309</strain>
    </source>
</reference>
<dbReference type="GO" id="GO:0016787">
    <property type="term" value="F:hydrolase activity"/>
    <property type="evidence" value="ECO:0007669"/>
    <property type="project" value="InterPro"/>
</dbReference>
<dbReference type="Proteomes" id="UP000019666">
    <property type="component" value="Unassembled WGS sequence"/>
</dbReference>
<name>A0A017HJS2_9RHOB</name>
<dbReference type="EMBL" id="AOSK01000124">
    <property type="protein sequence ID" value="EYD74024.1"/>
    <property type="molecule type" value="Genomic_DNA"/>
</dbReference>
<dbReference type="SUPFAM" id="SSF56300">
    <property type="entry name" value="Metallo-dependent phosphatases"/>
    <property type="match status" value="1"/>
</dbReference>
<dbReference type="OrthoDB" id="332939at2"/>
<dbReference type="STRING" id="442562.Rumeso_04395"/>
<dbReference type="Gene3D" id="3.60.21.10">
    <property type="match status" value="1"/>
</dbReference>
<keyword evidence="3" id="KW-1185">Reference proteome</keyword>
<feature type="domain" description="Calcineurin-like phosphoesterase" evidence="1">
    <location>
        <begin position="13"/>
        <end position="206"/>
    </location>
</feature>
<protein>
    <recommendedName>
        <fullName evidence="1">Calcineurin-like phosphoesterase domain-containing protein</fullName>
    </recommendedName>
</protein>
<dbReference type="Pfam" id="PF00149">
    <property type="entry name" value="Metallophos"/>
    <property type="match status" value="1"/>
</dbReference>
<dbReference type="AlphaFoldDB" id="A0A017HJS2"/>
<evidence type="ECO:0000313" key="2">
    <source>
        <dbReference type="EMBL" id="EYD74024.1"/>
    </source>
</evidence>
<proteinExistence type="predicted"/>
<dbReference type="InterPro" id="IPR004843">
    <property type="entry name" value="Calcineurin-like_PHP"/>
</dbReference>
<organism evidence="2 3">
    <name type="scientific">Rubellimicrobium mesophilum DSM 19309</name>
    <dbReference type="NCBI Taxonomy" id="442562"/>
    <lineage>
        <taxon>Bacteria</taxon>
        <taxon>Pseudomonadati</taxon>
        <taxon>Pseudomonadota</taxon>
        <taxon>Alphaproteobacteria</taxon>
        <taxon>Rhodobacterales</taxon>
        <taxon>Roseobacteraceae</taxon>
        <taxon>Rubellimicrobium</taxon>
    </lineage>
</organism>
<dbReference type="HOGENOM" id="CLU_1169974_0_0_5"/>
<comment type="caution">
    <text evidence="2">The sequence shown here is derived from an EMBL/GenBank/DDBJ whole genome shotgun (WGS) entry which is preliminary data.</text>
</comment>
<evidence type="ECO:0000259" key="1">
    <source>
        <dbReference type="Pfam" id="PF00149"/>
    </source>
</evidence>
<gene>
    <name evidence="2" type="ORF">Rumeso_04395</name>
</gene>
<evidence type="ECO:0000313" key="3">
    <source>
        <dbReference type="Proteomes" id="UP000019666"/>
    </source>
</evidence>
<dbReference type="RefSeq" id="WP_037279804.1">
    <property type="nucleotide sequence ID" value="NZ_KK088565.1"/>
</dbReference>
<accession>A0A017HJS2</accession>
<dbReference type="InterPro" id="IPR029052">
    <property type="entry name" value="Metallo-depent_PP-like"/>
</dbReference>
<sequence>MPEEGGGESGRVPTIVVGDIHADFETYRALLRREESRAGRRLPSIQVGDYGIGTGSELEAREVRRFHLANRRHRFIRGNHDAPDEVGLAPGFIADGTQAGRVLLLGGAESARHGPRPWEDTEMSEEEMADVLGWLRESPGPEVIVSHDAPQSIAERLWAEREAGTDPLRPGPGRSGRLATSRTRHFLDEVYRLVQPRLWLFGHWHESWAHQDGATHFRCVGYHEAFTLDLPNEVGRA</sequence>